<dbReference type="AlphaFoldDB" id="N6X4Z2"/>
<accession>N6X4Z2</accession>
<dbReference type="RefSeq" id="WP_005962172.1">
    <property type="nucleotide sequence ID" value="NZ_CP040505.1"/>
</dbReference>
<reference evidence="3 4" key="1">
    <citation type="submission" date="2013-03" db="EMBL/GenBank/DDBJ databases">
        <title>Reference genome for the Human Microbiome Project.</title>
        <authorList>
            <person name="Aqrawi P."/>
            <person name="Ayvaz T."/>
            <person name="Bess C."/>
            <person name="Blankenburg K."/>
            <person name="Coyle M."/>
            <person name="Deng J."/>
            <person name="Forbes L."/>
            <person name="Fowler G."/>
            <person name="Francisco L."/>
            <person name="Fu Q."/>
            <person name="Gibbs R."/>
            <person name="Gross S."/>
            <person name="Gubbala S."/>
            <person name="Hale W."/>
            <person name="Hemphill L."/>
            <person name="Highlander S."/>
            <person name="Hirani K."/>
            <person name="Jackson L."/>
            <person name="Jakkamsetti A."/>
            <person name="Javaid M."/>
            <person name="Jayaseelan J.C."/>
            <person name="Jiang H."/>
            <person name="Joshi V."/>
            <person name="Korchina V."/>
            <person name="Kovar C."/>
            <person name="Lara F."/>
            <person name="Lee S."/>
            <person name="Liu Y."/>
            <person name="Mata R."/>
            <person name="Mathew T."/>
            <person name="Munidasa M."/>
            <person name="Muzny D."/>
            <person name="Nazareth L."/>
            <person name="Ngo R."/>
            <person name="Nguyen L."/>
            <person name="Nguyen N."/>
            <person name="Okwuonu G."/>
            <person name="Ongeri F."/>
            <person name="Palculict T."/>
            <person name="Patil S."/>
            <person name="Petrosino J."/>
            <person name="Pham C."/>
            <person name="Pham P."/>
            <person name="Pu L.-L."/>
            <person name="Qin X."/>
            <person name="Qu J."/>
            <person name="Reid J."/>
            <person name="Ross M."/>
            <person name="Ruth R."/>
            <person name="Saada N."/>
            <person name="San Lucas F."/>
            <person name="Santibanez J."/>
            <person name="Shang Y."/>
            <person name="Simmons D."/>
            <person name="Song X.-Z."/>
            <person name="Tang L.-Y."/>
            <person name="Thornton R."/>
            <person name="Warren J."/>
            <person name="Weissenberger G."/>
            <person name="Wilczek-Boney K."/>
            <person name="Worley K."/>
            <person name="Youmans B."/>
            <person name="Zhang J."/>
            <person name="Zhang L."/>
            <person name="Zhao Z."/>
            <person name="Zhou C."/>
            <person name="Zhu D."/>
            <person name="Zhu Y."/>
        </authorList>
    </citation>
    <scope>NUCLEOTIDE SEQUENCE [LARGE SCALE GENOMIC DNA]</scope>
    <source>
        <strain evidence="3 4">F0333</strain>
    </source>
</reference>
<dbReference type="InterPro" id="IPR009061">
    <property type="entry name" value="DNA-bd_dom_put_sf"/>
</dbReference>
<dbReference type="PROSITE" id="PS50937">
    <property type="entry name" value="HTH_MERR_2"/>
    <property type="match status" value="1"/>
</dbReference>
<evidence type="ECO:0000313" key="3">
    <source>
        <dbReference type="EMBL" id="ENO18771.1"/>
    </source>
</evidence>
<keyword evidence="4" id="KW-1185">Reference proteome</keyword>
<dbReference type="EMBL" id="AQHZ01000007">
    <property type="protein sequence ID" value="ENO18771.1"/>
    <property type="molecule type" value="Genomic_DNA"/>
</dbReference>
<organism evidence="3 4">
    <name type="scientific">Schaalia cardiffensis F0333</name>
    <dbReference type="NCBI Taxonomy" id="888050"/>
    <lineage>
        <taxon>Bacteria</taxon>
        <taxon>Bacillati</taxon>
        <taxon>Actinomycetota</taxon>
        <taxon>Actinomycetes</taxon>
        <taxon>Actinomycetales</taxon>
        <taxon>Actinomycetaceae</taxon>
        <taxon>Schaalia</taxon>
    </lineage>
</organism>
<dbReference type="OrthoDB" id="9800334at2"/>
<dbReference type="InterPro" id="IPR000551">
    <property type="entry name" value="MerR-type_HTH_dom"/>
</dbReference>
<dbReference type="InterPro" id="IPR047057">
    <property type="entry name" value="MerR_fam"/>
</dbReference>
<evidence type="ECO:0000259" key="2">
    <source>
        <dbReference type="PROSITE" id="PS50937"/>
    </source>
</evidence>
<comment type="caution">
    <text evidence="3">The sequence shown here is derived from an EMBL/GenBank/DDBJ whole genome shotgun (WGS) entry which is preliminary data.</text>
</comment>
<dbReference type="SUPFAM" id="SSF46955">
    <property type="entry name" value="Putative DNA-binding domain"/>
    <property type="match status" value="1"/>
</dbReference>
<dbReference type="STRING" id="888050.HMPREF9004_0441"/>
<dbReference type="eggNOG" id="COG0789">
    <property type="taxonomic scope" value="Bacteria"/>
</dbReference>
<feature type="domain" description="HTH merR-type" evidence="2">
    <location>
        <begin position="15"/>
        <end position="84"/>
    </location>
</feature>
<dbReference type="Gene3D" id="1.10.1660.10">
    <property type="match status" value="1"/>
</dbReference>
<dbReference type="Proteomes" id="UP000013015">
    <property type="component" value="Unassembled WGS sequence"/>
</dbReference>
<dbReference type="PATRIC" id="fig|888050.3.peg.428"/>
<evidence type="ECO:0000256" key="1">
    <source>
        <dbReference type="ARBA" id="ARBA00023125"/>
    </source>
</evidence>
<dbReference type="GO" id="GO:0003700">
    <property type="term" value="F:DNA-binding transcription factor activity"/>
    <property type="evidence" value="ECO:0007669"/>
    <property type="project" value="InterPro"/>
</dbReference>
<dbReference type="GO" id="GO:0003677">
    <property type="term" value="F:DNA binding"/>
    <property type="evidence" value="ECO:0007669"/>
    <property type="project" value="UniProtKB-KW"/>
</dbReference>
<proteinExistence type="predicted"/>
<evidence type="ECO:0000313" key="4">
    <source>
        <dbReference type="Proteomes" id="UP000013015"/>
    </source>
</evidence>
<dbReference type="PANTHER" id="PTHR30204">
    <property type="entry name" value="REDOX-CYCLING DRUG-SENSING TRANSCRIPTIONAL ACTIVATOR SOXR"/>
    <property type="match status" value="1"/>
</dbReference>
<keyword evidence="1" id="KW-0238">DNA-binding</keyword>
<gene>
    <name evidence="3" type="ORF">HMPREF9004_0441</name>
</gene>
<name>N6X4Z2_9ACTO</name>
<dbReference type="PANTHER" id="PTHR30204:SF97">
    <property type="entry name" value="MERR FAMILY REGULATORY PROTEIN"/>
    <property type="match status" value="1"/>
</dbReference>
<sequence>MPRAHLGTERSVGAPLTVTAVSVKLGIPPSTLRTWERRYGLGPSDRRTGEHRRYVDSDIARLARMVELVRRGVTPANAAAIARNWSESDEAPDSLPPHCVHDLVTTTRNATPKALRECLAAAISTEGLVHTWSRLVSPALDRLRGDARGELPGSAPSIQLNAAFLEVLGSIAKQRPRRKNPLASIAILTDTMHELAAHVVGVALMWYGIDARVVTTGRIGMEIGPDRFRAHIENRPIELAIVMGTDADCEVLIRVIAQDSEVDVLLVGADAPPVVDARVMRVRTPAACVEEVLAMLAPGVDLTEIGG</sequence>
<dbReference type="Pfam" id="PF13411">
    <property type="entry name" value="MerR_1"/>
    <property type="match status" value="1"/>
</dbReference>
<dbReference type="HOGENOM" id="CLU_890338_0_0_11"/>
<protein>
    <recommendedName>
        <fullName evidence="2">HTH merR-type domain-containing protein</fullName>
    </recommendedName>
</protein>
<dbReference type="SMART" id="SM00422">
    <property type="entry name" value="HTH_MERR"/>
    <property type="match status" value="1"/>
</dbReference>